<evidence type="ECO:0000313" key="2">
    <source>
        <dbReference type="EMBL" id="GAA3822215.1"/>
    </source>
</evidence>
<organism evidence="2 3">
    <name type="scientific">Sphaerisporangium flaviroseum</name>
    <dbReference type="NCBI Taxonomy" id="509199"/>
    <lineage>
        <taxon>Bacteria</taxon>
        <taxon>Bacillati</taxon>
        <taxon>Actinomycetota</taxon>
        <taxon>Actinomycetes</taxon>
        <taxon>Streptosporangiales</taxon>
        <taxon>Streptosporangiaceae</taxon>
        <taxon>Sphaerisporangium</taxon>
    </lineage>
</organism>
<evidence type="ECO:0000256" key="1">
    <source>
        <dbReference type="SAM" id="Phobius"/>
    </source>
</evidence>
<accession>A0ABP7IMJ3</accession>
<keyword evidence="1" id="KW-0472">Membrane</keyword>
<keyword evidence="3" id="KW-1185">Reference proteome</keyword>
<comment type="caution">
    <text evidence="2">The sequence shown here is derived from an EMBL/GenBank/DDBJ whole genome shotgun (WGS) entry which is preliminary data.</text>
</comment>
<sequence>MEGLTIAILVITLFVGVIFSWMNRQGSVALESVAGDFPLTPERAAQIAMEAGPTSRERMLGRTASVVRTVDGLKVEIACRAGVMSFEVEESAGSGRSRVIGHAEEVAAIRFPDLAGLGASSTNVLYLRVGMPRNPAKLLRRRDRVFRALSQAARAEERARGGDEYAGGLAGKDEVSCC</sequence>
<feature type="transmembrane region" description="Helical" evidence="1">
    <location>
        <begin position="6"/>
        <end position="22"/>
    </location>
</feature>
<dbReference type="Proteomes" id="UP001500888">
    <property type="component" value="Unassembled WGS sequence"/>
</dbReference>
<protein>
    <submittedName>
        <fullName evidence="2">Uncharacterized protein</fullName>
    </submittedName>
</protein>
<keyword evidence="1" id="KW-0812">Transmembrane</keyword>
<reference evidence="3" key="1">
    <citation type="journal article" date="2019" name="Int. J. Syst. Evol. Microbiol.">
        <title>The Global Catalogue of Microorganisms (GCM) 10K type strain sequencing project: providing services to taxonomists for standard genome sequencing and annotation.</title>
        <authorList>
            <consortium name="The Broad Institute Genomics Platform"/>
            <consortium name="The Broad Institute Genome Sequencing Center for Infectious Disease"/>
            <person name="Wu L."/>
            <person name="Ma J."/>
        </authorList>
    </citation>
    <scope>NUCLEOTIDE SEQUENCE [LARGE SCALE GENOMIC DNA]</scope>
    <source>
        <strain evidence="3">JCM 16908</strain>
    </source>
</reference>
<dbReference type="EMBL" id="BAAAZR010000017">
    <property type="protein sequence ID" value="GAA3822215.1"/>
    <property type="molecule type" value="Genomic_DNA"/>
</dbReference>
<keyword evidence="1" id="KW-1133">Transmembrane helix</keyword>
<gene>
    <name evidence="2" type="ORF">GCM10022226_48270</name>
</gene>
<dbReference type="RefSeq" id="WP_344944346.1">
    <property type="nucleotide sequence ID" value="NZ_BAAAZR010000017.1"/>
</dbReference>
<evidence type="ECO:0000313" key="3">
    <source>
        <dbReference type="Proteomes" id="UP001500888"/>
    </source>
</evidence>
<proteinExistence type="predicted"/>
<name>A0ABP7IMJ3_9ACTN</name>